<evidence type="ECO:0000313" key="4">
    <source>
        <dbReference type="EMBL" id="OXE28347.1"/>
    </source>
</evidence>
<evidence type="ECO:0000256" key="1">
    <source>
        <dbReference type="ARBA" id="ARBA00022741"/>
    </source>
</evidence>
<keyword evidence="1" id="KW-0547">Nucleotide-binding</keyword>
<dbReference type="PANTHER" id="PTHR32071:SF35">
    <property type="entry name" value="ANAEROBIC NITRIC OXIDE REDUCTASE TRANSCRIPTION REGULATOR NORR"/>
    <property type="match status" value="1"/>
</dbReference>
<dbReference type="Gene3D" id="3.40.50.300">
    <property type="entry name" value="P-loop containing nucleotide triphosphate hydrolases"/>
    <property type="match status" value="1"/>
</dbReference>
<gene>
    <name evidence="4" type="ORF">CA163_34395</name>
</gene>
<dbReference type="PROSITE" id="PS50045">
    <property type="entry name" value="SIGMA54_INTERACT_4"/>
    <property type="match status" value="1"/>
</dbReference>
<keyword evidence="2" id="KW-0067">ATP-binding</keyword>
<feature type="non-terminal residue" evidence="4">
    <location>
        <position position="90"/>
    </location>
</feature>
<dbReference type="SUPFAM" id="SSF52540">
    <property type="entry name" value="P-loop containing nucleoside triphosphate hydrolases"/>
    <property type="match status" value="1"/>
</dbReference>
<reference evidence="4 5" key="1">
    <citation type="journal article" date="2017" name="Appl. Environ. Microbiol.">
        <title>Parallel evolution of two clades of a major Atlantic endemic Vibrio parahaemolyticus pathogen lineage by independent acquisition of related pathogenicity islands.</title>
        <authorList>
            <person name="Xu F."/>
            <person name="Gonzalez-Escalona N."/>
            <person name="Drees K.P."/>
            <person name="Sebra R.P."/>
            <person name="Cooper V.S."/>
            <person name="Jones S.H."/>
            <person name="Whistler C.A."/>
        </authorList>
    </citation>
    <scope>NUCLEOTIDE SEQUENCE [LARGE SCALE GENOMIC DNA]</scope>
    <source>
        <strain evidence="4 5">MAVP-3</strain>
    </source>
</reference>
<dbReference type="EMBL" id="NIXT01004450">
    <property type="protein sequence ID" value="OXE28347.1"/>
    <property type="molecule type" value="Genomic_DNA"/>
</dbReference>
<feature type="non-terminal residue" evidence="4">
    <location>
        <position position="1"/>
    </location>
</feature>
<dbReference type="Proteomes" id="UP000214596">
    <property type="component" value="Unassembled WGS sequence"/>
</dbReference>
<dbReference type="Pfam" id="PF00158">
    <property type="entry name" value="Sigma54_activat"/>
    <property type="match status" value="1"/>
</dbReference>
<dbReference type="GO" id="GO:0006355">
    <property type="term" value="P:regulation of DNA-templated transcription"/>
    <property type="evidence" value="ECO:0007669"/>
    <property type="project" value="InterPro"/>
</dbReference>
<evidence type="ECO:0000256" key="2">
    <source>
        <dbReference type="ARBA" id="ARBA00022840"/>
    </source>
</evidence>
<dbReference type="CDD" id="cd00009">
    <property type="entry name" value="AAA"/>
    <property type="match status" value="1"/>
</dbReference>
<dbReference type="PROSITE" id="PS00675">
    <property type="entry name" value="SIGMA54_INTERACT_1"/>
    <property type="match status" value="1"/>
</dbReference>
<evidence type="ECO:0000259" key="3">
    <source>
        <dbReference type="PROSITE" id="PS50045"/>
    </source>
</evidence>
<name>A0A227J1E8_VIBPH</name>
<dbReference type="PROSITE" id="PS00676">
    <property type="entry name" value="SIGMA54_INTERACT_2"/>
    <property type="match status" value="1"/>
</dbReference>
<accession>A0A227J1E8</accession>
<proteinExistence type="predicted"/>
<dbReference type="PANTHER" id="PTHR32071">
    <property type="entry name" value="TRANSCRIPTIONAL REGULATORY PROTEIN"/>
    <property type="match status" value="1"/>
</dbReference>
<dbReference type="AlphaFoldDB" id="A0A227J1E8"/>
<dbReference type="InterPro" id="IPR025662">
    <property type="entry name" value="Sigma_54_int_dom_ATP-bd_1"/>
</dbReference>
<evidence type="ECO:0000313" key="5">
    <source>
        <dbReference type="Proteomes" id="UP000214596"/>
    </source>
</evidence>
<comment type="caution">
    <text evidence="4">The sequence shown here is derived from an EMBL/GenBank/DDBJ whole genome shotgun (WGS) entry which is preliminary data.</text>
</comment>
<dbReference type="InterPro" id="IPR027417">
    <property type="entry name" value="P-loop_NTPase"/>
</dbReference>
<organism evidence="4 5">
    <name type="scientific">Vibrio parahaemolyticus</name>
    <dbReference type="NCBI Taxonomy" id="670"/>
    <lineage>
        <taxon>Bacteria</taxon>
        <taxon>Pseudomonadati</taxon>
        <taxon>Pseudomonadota</taxon>
        <taxon>Gammaproteobacteria</taxon>
        <taxon>Vibrionales</taxon>
        <taxon>Vibrionaceae</taxon>
        <taxon>Vibrio</taxon>
    </lineage>
</organism>
<feature type="domain" description="Sigma-54 factor interaction" evidence="3">
    <location>
        <begin position="1"/>
        <end position="90"/>
    </location>
</feature>
<dbReference type="InterPro" id="IPR025943">
    <property type="entry name" value="Sigma_54_int_dom_ATP-bd_2"/>
</dbReference>
<dbReference type="InterPro" id="IPR002078">
    <property type="entry name" value="Sigma_54_int"/>
</dbReference>
<sequence length="90" mass="9493">SDYAVLITGETGTGKELVAHSVHAQSHRSDKPMIYVNCAALPEGLAESELFGHVKGAFTGANSHRAGKFELADGGTIFLDEVGELPLILQ</sequence>
<protein>
    <submittedName>
        <fullName evidence="4">Nitric oxide reductase transcription regulator</fullName>
    </submittedName>
</protein>
<dbReference type="GO" id="GO:0005524">
    <property type="term" value="F:ATP binding"/>
    <property type="evidence" value="ECO:0007669"/>
    <property type="project" value="UniProtKB-KW"/>
</dbReference>